<dbReference type="RefSeq" id="WP_011783520.1">
    <property type="nucleotide sequence ID" value="NC_008739.1"/>
</dbReference>
<dbReference type="AlphaFoldDB" id="A1U8C4"/>
<proteinExistence type="predicted"/>
<accession>A1U8C4</accession>
<geneLocation type="plasmid" evidence="2 3">
    <name>pMAQU02</name>
</geneLocation>
<dbReference type="HOGENOM" id="CLU_2523613_0_0_6"/>
<sequence length="84" mass="9710">MATSNVQEKQGKNVKLPIEKTVPAESLSSKQSIEADHRRQMIEADHRRQMIEEAAYYIAEKRQFAGDCSMDDWLEAERTIDNKL</sequence>
<evidence type="ECO:0000313" key="2">
    <source>
        <dbReference type="EMBL" id="ABM21243.1"/>
    </source>
</evidence>
<evidence type="ECO:0000313" key="3">
    <source>
        <dbReference type="Proteomes" id="UP000000998"/>
    </source>
</evidence>
<name>A1U8C4_MARN8</name>
<organism evidence="2 3">
    <name type="scientific">Marinobacter nauticus (strain ATCC 700491 / DSM 11845 / VT8)</name>
    <name type="common">Marinobacter aquaeolei</name>
    <dbReference type="NCBI Taxonomy" id="351348"/>
    <lineage>
        <taxon>Bacteria</taxon>
        <taxon>Pseudomonadati</taxon>
        <taxon>Pseudomonadota</taxon>
        <taxon>Gammaproteobacteria</taxon>
        <taxon>Pseudomonadales</taxon>
        <taxon>Marinobacteraceae</taxon>
        <taxon>Marinobacter</taxon>
    </lineage>
</organism>
<gene>
    <name evidence="2" type="ordered locus">Maqu_3965</name>
</gene>
<dbReference type="EMBL" id="CP000516">
    <property type="protein sequence ID" value="ABM21243.1"/>
    <property type="molecule type" value="Genomic_DNA"/>
</dbReference>
<dbReference type="Proteomes" id="UP000000998">
    <property type="component" value="Plasmid pMAQU02"/>
</dbReference>
<evidence type="ECO:0000256" key="1">
    <source>
        <dbReference type="SAM" id="MobiDB-lite"/>
    </source>
</evidence>
<dbReference type="KEGG" id="maq:Maqu_3965"/>
<dbReference type="OrthoDB" id="8538784at2"/>
<dbReference type="Pfam" id="PF11154">
    <property type="entry name" value="DUF2934"/>
    <property type="match status" value="1"/>
</dbReference>
<keyword evidence="2" id="KW-0614">Plasmid</keyword>
<feature type="region of interest" description="Disordered" evidence="1">
    <location>
        <begin position="1"/>
        <end position="36"/>
    </location>
</feature>
<protein>
    <submittedName>
        <fullName evidence="2">Small acid-soluble spore P family protein</fullName>
    </submittedName>
</protein>
<dbReference type="InterPro" id="IPR021327">
    <property type="entry name" value="DUF2934"/>
</dbReference>
<reference evidence="3" key="1">
    <citation type="journal article" date="2011" name="Appl. Environ. Microbiol.">
        <title>Genomic potential of Marinobacter aquaeolei, a biogeochemical 'opportunitroph'.</title>
        <authorList>
            <person name="Singer E."/>
            <person name="Webb E.A."/>
            <person name="Nelson W.C."/>
            <person name="Heidelberg J.F."/>
            <person name="Ivanova N."/>
            <person name="Pati A."/>
            <person name="Edwards K.J."/>
        </authorList>
    </citation>
    <scope>NUCLEOTIDE SEQUENCE [LARGE SCALE GENOMIC DNA]</scope>
    <source>
        <strain evidence="3">ATCC 700491 / DSM 11845 / VT8</strain>
    </source>
</reference>